<keyword evidence="3" id="KW-1185">Reference proteome</keyword>
<dbReference type="Proteomes" id="UP001056218">
    <property type="component" value="Chromosome"/>
</dbReference>
<accession>A0ABY4TNC2</accession>
<feature type="coiled-coil region" evidence="1">
    <location>
        <begin position="19"/>
        <end position="91"/>
    </location>
</feature>
<organism evidence="2 3">
    <name type="scientific">Peptoniphilus genitalis</name>
    <dbReference type="NCBI Taxonomy" id="3036303"/>
    <lineage>
        <taxon>Bacteria</taxon>
        <taxon>Bacillati</taxon>
        <taxon>Bacillota</taxon>
        <taxon>Tissierellia</taxon>
        <taxon>Tissierellales</taxon>
        <taxon>Peptoniphilaceae</taxon>
        <taxon>Peptoniphilus</taxon>
    </lineage>
</organism>
<proteinExistence type="predicted"/>
<keyword evidence="1" id="KW-0175">Coiled coil</keyword>
<name>A0ABY4TNC2_9FIRM</name>
<dbReference type="RefSeq" id="WP_250342400.1">
    <property type="nucleotide sequence ID" value="NZ_CP097885.1"/>
</dbReference>
<sequence>MKESIDSILAIDRKTRELVENTDKEIEQIKKDLREKLTDLENESIEKSKLLGKEKSDEILSDFENKADDLRKENQKNLEEIEAYYEKTSEDLIKVVFDKLIGRDSNV</sequence>
<evidence type="ECO:0008006" key="4">
    <source>
        <dbReference type="Google" id="ProtNLM"/>
    </source>
</evidence>
<evidence type="ECO:0000256" key="1">
    <source>
        <dbReference type="SAM" id="Coils"/>
    </source>
</evidence>
<reference evidence="2 3" key="1">
    <citation type="submission" date="2022-05" db="EMBL/GenBank/DDBJ databases">
        <title>Identification of Peptoniphilus vaginalis-like Bacteria, Peptoniphilus septimus sp. nov. from Blood Cultures in a Cervical Cancer Patient receiving Chemotherapy: Case and Implications.</title>
        <authorList>
            <person name="Zhan X.-Y."/>
        </authorList>
    </citation>
    <scope>NUCLEOTIDE SEQUENCE [LARGE SCALE GENOMIC DNA]</scope>
    <source>
        <strain evidence="2 3">SAHP1</strain>
    </source>
</reference>
<evidence type="ECO:0000313" key="3">
    <source>
        <dbReference type="Proteomes" id="UP001056218"/>
    </source>
</evidence>
<gene>
    <name evidence="2" type="ORF">M9426_02995</name>
</gene>
<dbReference type="EMBL" id="CP097885">
    <property type="protein sequence ID" value="URN41966.1"/>
    <property type="molecule type" value="Genomic_DNA"/>
</dbReference>
<evidence type="ECO:0000313" key="2">
    <source>
        <dbReference type="EMBL" id="URN41966.1"/>
    </source>
</evidence>
<protein>
    <recommendedName>
        <fullName evidence="4">V-type ATP synthase subunit H</fullName>
    </recommendedName>
</protein>